<protein>
    <submittedName>
        <fullName evidence="1">Uncharacterized protein</fullName>
    </submittedName>
</protein>
<comment type="caution">
    <text evidence="1">The sequence shown here is derived from an EMBL/GenBank/DDBJ whole genome shotgun (WGS) entry which is preliminary data.</text>
</comment>
<dbReference type="Proteomes" id="UP001603857">
    <property type="component" value="Unassembled WGS sequence"/>
</dbReference>
<dbReference type="AlphaFoldDB" id="A0ABD1L2T3"/>
<gene>
    <name evidence="1" type="ORF">Fmac_031706</name>
</gene>
<name>A0ABD1L2T3_9FABA</name>
<sequence>MPLFAQATVLVPARRAVEEFNVGGRVMDLLRPPASLEDLTGLSRDVPAESSHAPNQSSSYLTHCASLLGKHCGDEEPNNEQQPCHYLDRNGSPQTTTISDDLKLFSNSARIYGLLGPSCGDEIFGLAFKWDLNHLKRRSRTRDMAKILRVCHADPRVGAIAPDFVAPVTVELNAEKYANIFMGNAMKVNINAKKENINVKRPPFSPPFFFIFSPCPCCLLPLPPPPRCRPFLLSHPRRAAPLFAQATMLVPARCAMEEFNVGGRAMDLLRPSASLEDL</sequence>
<dbReference type="EMBL" id="JBGMDY010000011">
    <property type="protein sequence ID" value="KAL2317830.1"/>
    <property type="molecule type" value="Genomic_DNA"/>
</dbReference>
<organism evidence="1 2">
    <name type="scientific">Flemingia macrophylla</name>
    <dbReference type="NCBI Taxonomy" id="520843"/>
    <lineage>
        <taxon>Eukaryota</taxon>
        <taxon>Viridiplantae</taxon>
        <taxon>Streptophyta</taxon>
        <taxon>Embryophyta</taxon>
        <taxon>Tracheophyta</taxon>
        <taxon>Spermatophyta</taxon>
        <taxon>Magnoliopsida</taxon>
        <taxon>eudicotyledons</taxon>
        <taxon>Gunneridae</taxon>
        <taxon>Pentapetalae</taxon>
        <taxon>rosids</taxon>
        <taxon>fabids</taxon>
        <taxon>Fabales</taxon>
        <taxon>Fabaceae</taxon>
        <taxon>Papilionoideae</taxon>
        <taxon>50 kb inversion clade</taxon>
        <taxon>NPAAA clade</taxon>
        <taxon>indigoferoid/millettioid clade</taxon>
        <taxon>Phaseoleae</taxon>
        <taxon>Flemingia</taxon>
    </lineage>
</organism>
<proteinExistence type="predicted"/>
<accession>A0ABD1L2T3</accession>
<evidence type="ECO:0000313" key="2">
    <source>
        <dbReference type="Proteomes" id="UP001603857"/>
    </source>
</evidence>
<keyword evidence="2" id="KW-1185">Reference proteome</keyword>
<reference evidence="1 2" key="1">
    <citation type="submission" date="2024-08" db="EMBL/GenBank/DDBJ databases">
        <title>Insights into the chromosomal genome structure of Flemingia macrophylla.</title>
        <authorList>
            <person name="Ding Y."/>
            <person name="Zhao Y."/>
            <person name="Bi W."/>
            <person name="Wu M."/>
            <person name="Zhao G."/>
            <person name="Gong Y."/>
            <person name="Li W."/>
            <person name="Zhang P."/>
        </authorList>
    </citation>
    <scope>NUCLEOTIDE SEQUENCE [LARGE SCALE GENOMIC DNA]</scope>
    <source>
        <strain evidence="1">DYQJB</strain>
        <tissue evidence="1">Leaf</tissue>
    </source>
</reference>
<evidence type="ECO:0000313" key="1">
    <source>
        <dbReference type="EMBL" id="KAL2317830.1"/>
    </source>
</evidence>